<reference evidence="1 2" key="1">
    <citation type="submission" date="2024-09" db="EMBL/GenBank/DDBJ databases">
        <title>Laminarin stimulates single cell rates of sulfate reduction while oxygen inhibits transcriptomic activity in coastal marine sediment.</title>
        <authorList>
            <person name="Lindsay M."/>
            <person name="Orcutt B."/>
            <person name="Emerson D."/>
            <person name="Stepanauskas R."/>
            <person name="D'Angelo T."/>
        </authorList>
    </citation>
    <scope>NUCLEOTIDE SEQUENCE [LARGE SCALE GENOMIC DNA]</scope>
    <source>
        <strain evidence="1">SAG AM-311-K15</strain>
    </source>
</reference>
<evidence type="ECO:0000313" key="2">
    <source>
        <dbReference type="Proteomes" id="UP001594351"/>
    </source>
</evidence>
<protein>
    <submittedName>
        <fullName evidence="1">Uncharacterized protein</fullName>
    </submittedName>
</protein>
<proteinExistence type="predicted"/>
<name>A0ABV6YTF2_UNCC1</name>
<gene>
    <name evidence="1" type="ORF">ACFL27_04660</name>
</gene>
<dbReference type="EMBL" id="JBHPBY010000041">
    <property type="protein sequence ID" value="MFC1849484.1"/>
    <property type="molecule type" value="Genomic_DNA"/>
</dbReference>
<accession>A0ABV6YTF2</accession>
<evidence type="ECO:0000313" key="1">
    <source>
        <dbReference type="EMBL" id="MFC1849484.1"/>
    </source>
</evidence>
<organism evidence="1 2">
    <name type="scientific">candidate division CSSED10-310 bacterium</name>
    <dbReference type="NCBI Taxonomy" id="2855610"/>
    <lineage>
        <taxon>Bacteria</taxon>
        <taxon>Bacteria division CSSED10-310</taxon>
    </lineage>
</organism>
<comment type="caution">
    <text evidence="1">The sequence shown here is derived from an EMBL/GenBank/DDBJ whole genome shotgun (WGS) entry which is preliminary data.</text>
</comment>
<keyword evidence="2" id="KW-1185">Reference proteome</keyword>
<sequence>MMRPVEKTLQQVCPNNQLITIGDARIIMSMGQFAKSNNGSHDLSHCIGPECEIWVWKQKTKTGYCGLIVNNDGHKSEGINREPRQGVLQPYKQDISRIDCGCGFPI</sequence>
<dbReference type="Proteomes" id="UP001594351">
    <property type="component" value="Unassembled WGS sequence"/>
</dbReference>